<dbReference type="Pfam" id="PF12307">
    <property type="entry name" value="DUF3631"/>
    <property type="match status" value="1"/>
</dbReference>
<proteinExistence type="predicted"/>
<gene>
    <name evidence="1" type="ORF">MCB1EB_0131</name>
</gene>
<dbReference type="Proteomes" id="UP000282597">
    <property type="component" value="Chromosome"/>
</dbReference>
<reference evidence="1 2" key="1">
    <citation type="journal article" date="2018" name="Microbes Environ.">
        <title>Comparative Genomic Insights into Endofungal Lifestyles of Two Bacterial Endosymbionts, Mycoavidus cysteinexigens and Burkholderia rhizoxinica.</title>
        <authorList>
            <person name="Sharmin D."/>
            <person name="Guo Y."/>
            <person name="Nishizawa T."/>
            <person name="Ohshima S."/>
            <person name="Sato Y."/>
            <person name="Takashima Y."/>
            <person name="Narisawa K."/>
            <person name="Ohta H."/>
        </authorList>
    </citation>
    <scope>NUCLEOTIDE SEQUENCE [LARGE SCALE GENOMIC DNA]</scope>
    <source>
        <strain evidence="1 2">B1-EB</strain>
    </source>
</reference>
<dbReference type="RefSeq" id="WP_052393869.1">
    <property type="nucleotide sequence ID" value="NZ_AP018150.1"/>
</dbReference>
<sequence length="510" mass="56926">MTDFNDLHQSAGLATVRAAIEAAVAPADLSQIEPGSETDEHAITRLAALSSIEYDRIRKDEAKRLNIREITLDKAVSAKRKEAKNDESGPLKVVEPWPEPVDGVQLLSEIESALRRFIICPPETAYAATLWIAMTWFMDVINVAPIAVITAPEKRCGKSQLLFLIGKLAKQALTASNITPAALFRAVELWRPTLLIDEADAFMKENEELRGLLNCGHTRESAYVVRTVGEDHMPKLFFVWGAKAIAGIGHLADTLMDRSIPLELRRKLPSEQIDKLRYAAPDLFDVLAAKLARWSSDQFNAVKQARPLLPNTLHDRAQDNWEPLLAIADVAGGKWPILAREAALRLSGESEQGQSTGSELLADIPDVFETKRVARLFCADLLATLCDDEEKPWVTWNRGKPMTLRQLANRLREYDIASKQLRIGYENKKGFEASQFSDAFSRYLSVPPCTSETTKQINASTGLDVFDGGECFETNPLNETHYPTLYQGCFDVSNKKGEIEQREDFVEEEL</sequence>
<organism evidence="1 2">
    <name type="scientific">Mycoavidus cysteinexigens</name>
    <dbReference type="NCBI Taxonomy" id="1553431"/>
    <lineage>
        <taxon>Bacteria</taxon>
        <taxon>Pseudomonadati</taxon>
        <taxon>Pseudomonadota</taxon>
        <taxon>Betaproteobacteria</taxon>
        <taxon>Burkholderiales</taxon>
        <taxon>Burkholderiaceae</taxon>
        <taxon>Mycoavidus</taxon>
    </lineage>
</organism>
<dbReference type="KEGG" id="mcys:MCB1EB_0131"/>
<keyword evidence="2" id="KW-1185">Reference proteome</keyword>
<accession>A0A2Z6ESB1</accession>
<dbReference type="InterPro" id="IPR022081">
    <property type="entry name" value="DUF3631"/>
</dbReference>
<evidence type="ECO:0000313" key="1">
    <source>
        <dbReference type="EMBL" id="BBE08292.1"/>
    </source>
</evidence>
<dbReference type="EMBL" id="AP018150">
    <property type="protein sequence ID" value="BBE08292.1"/>
    <property type="molecule type" value="Genomic_DNA"/>
</dbReference>
<evidence type="ECO:0000313" key="2">
    <source>
        <dbReference type="Proteomes" id="UP000282597"/>
    </source>
</evidence>
<dbReference type="AlphaFoldDB" id="A0A2Z6ESB1"/>
<name>A0A2Z6ESB1_9BURK</name>
<protein>
    <submittedName>
        <fullName evidence="1">Uncharacterized protein</fullName>
    </submittedName>
</protein>